<name>A0AAF0ZKN9_SOLVR</name>
<dbReference type="AlphaFoldDB" id="A0AAF0ZKN9"/>
<proteinExistence type="predicted"/>
<keyword evidence="3" id="KW-1185">Reference proteome</keyword>
<dbReference type="Proteomes" id="UP001234989">
    <property type="component" value="Chromosome 8"/>
</dbReference>
<evidence type="ECO:0000313" key="2">
    <source>
        <dbReference type="EMBL" id="WMV41283.1"/>
    </source>
</evidence>
<organism evidence="2 3">
    <name type="scientific">Solanum verrucosum</name>
    <dbReference type="NCBI Taxonomy" id="315347"/>
    <lineage>
        <taxon>Eukaryota</taxon>
        <taxon>Viridiplantae</taxon>
        <taxon>Streptophyta</taxon>
        <taxon>Embryophyta</taxon>
        <taxon>Tracheophyta</taxon>
        <taxon>Spermatophyta</taxon>
        <taxon>Magnoliopsida</taxon>
        <taxon>eudicotyledons</taxon>
        <taxon>Gunneridae</taxon>
        <taxon>Pentapetalae</taxon>
        <taxon>asterids</taxon>
        <taxon>lamiids</taxon>
        <taxon>Solanales</taxon>
        <taxon>Solanaceae</taxon>
        <taxon>Solanoideae</taxon>
        <taxon>Solaneae</taxon>
        <taxon>Solanum</taxon>
    </lineage>
</organism>
<accession>A0AAF0ZKN9</accession>
<sequence length="89" mass="10112">MLKFQVFEVLVEAWTLRRKTEQIGPKRTNNGILRITEFNLASRRNDISRPSFQTSFTQPLTQTTVDQHGPSIDPRSVGLTVDEGQQPVS</sequence>
<feature type="region of interest" description="Disordered" evidence="1">
    <location>
        <begin position="51"/>
        <end position="89"/>
    </location>
</feature>
<reference evidence="2" key="1">
    <citation type="submission" date="2023-08" db="EMBL/GenBank/DDBJ databases">
        <title>A de novo genome assembly of Solanum verrucosum Schlechtendal, a Mexican diploid species geographically isolated from the other diploid A-genome species in potato relatives.</title>
        <authorList>
            <person name="Hosaka K."/>
        </authorList>
    </citation>
    <scope>NUCLEOTIDE SEQUENCE</scope>
    <source>
        <tissue evidence="2">Young leaves</tissue>
    </source>
</reference>
<evidence type="ECO:0000256" key="1">
    <source>
        <dbReference type="SAM" id="MobiDB-lite"/>
    </source>
</evidence>
<evidence type="ECO:0000313" key="3">
    <source>
        <dbReference type="Proteomes" id="UP001234989"/>
    </source>
</evidence>
<feature type="compositionally biased region" description="Polar residues" evidence="1">
    <location>
        <begin position="51"/>
        <end position="66"/>
    </location>
</feature>
<gene>
    <name evidence="2" type="ORF">MTR67_034668</name>
</gene>
<protein>
    <submittedName>
        <fullName evidence="2">Uncharacterized protein</fullName>
    </submittedName>
</protein>
<dbReference type="EMBL" id="CP133619">
    <property type="protein sequence ID" value="WMV41283.1"/>
    <property type="molecule type" value="Genomic_DNA"/>
</dbReference>